<dbReference type="SMART" id="SM00564">
    <property type="entry name" value="PQQ"/>
    <property type="match status" value="5"/>
</dbReference>
<dbReference type="AlphaFoldDB" id="A0A813V3D0"/>
<dbReference type="PANTHER" id="PTHR32303:SF10">
    <property type="entry name" value="OUTER MEMBRANE PROTEIN ASSEMBLY FACTOR BAMB"/>
    <property type="match status" value="1"/>
</dbReference>
<dbReference type="Proteomes" id="UP000663868">
    <property type="component" value="Unassembled WGS sequence"/>
</dbReference>
<dbReference type="InterPro" id="IPR018391">
    <property type="entry name" value="PQQ_b-propeller_rpt"/>
</dbReference>
<comment type="similarity">
    <text evidence="2">Belongs to the bacterial PQQ dehydrogenase family.</text>
</comment>
<sequence>MLSIIITLLIWNNISALEWWNGWSVHDNNDRFQRDPLPITPTTTKTEFKQLWYTVLDGPIEMSPTIYQQYIYIASWNGTFYCLQADTGKILWQKNLSTFINNGRGYISRTSPIVYNDMIIMGLSDAMAQIHRPGNGSYAIAFDRFTGELRWRNRVSSHSLSKLTSSPQLANNILFVGISSVEESMADDPTYPCCVFQGSVVAVNATTGMFLWETKMMPDNNGTRNGYAGGTVWGSQFPVDYKRNQIYVATANYYKLPPLIQQCVNDTANLTLYSDPCDQPDAYGQSIVALDMTTGLVRWSRNFGPINAYVDGCTQPHPNCPPYPGPDSDFAQAPIFKLNLKYKFGGENRDQVFAAQKSGIAFGLDAETGKTIWVNQVAPGSNGGGMKFGSAADDQYLYVGNMNAGSLNYTLPNGTITTKASWSAVDLVTGDIKWTTVDPTTGINKTSANLALTVWDQLVLVQGGSYSGETRSPIKGCLYGLNKTNGEVLYEWCIENTPLGSGASVANNTIYVGIGYARLRPGIDGIVALQLPSTP</sequence>
<keyword evidence="3" id="KW-0560">Oxidoreductase</keyword>
<name>A0A813V3D0_9BILA</name>
<feature type="signal peptide" evidence="4">
    <location>
        <begin position="1"/>
        <end position="16"/>
    </location>
</feature>
<dbReference type="InterPro" id="IPR011047">
    <property type="entry name" value="Quinoprotein_ADH-like_sf"/>
</dbReference>
<comment type="cofactor">
    <cofactor evidence="1">
        <name>pyrroloquinoline quinone</name>
        <dbReference type="ChEBI" id="CHEBI:58442"/>
    </cofactor>
</comment>
<gene>
    <name evidence="6" type="ORF">IZO911_LOCUS8527</name>
    <name evidence="7" type="ORF">KXQ929_LOCUS32346</name>
</gene>
<dbReference type="Pfam" id="PF01011">
    <property type="entry name" value="PQQ"/>
    <property type="match status" value="1"/>
</dbReference>
<evidence type="ECO:0000256" key="3">
    <source>
        <dbReference type="ARBA" id="ARBA00023002"/>
    </source>
</evidence>
<feature type="chain" id="PRO_5036223195" description="Pyrrolo-quinoline quinone repeat domain-containing protein" evidence="4">
    <location>
        <begin position="17"/>
        <end position="535"/>
    </location>
</feature>
<comment type="caution">
    <text evidence="6">The sequence shown here is derived from an EMBL/GenBank/DDBJ whole genome shotgun (WGS) entry which is preliminary data.</text>
</comment>
<evidence type="ECO:0000256" key="2">
    <source>
        <dbReference type="ARBA" id="ARBA00008156"/>
    </source>
</evidence>
<organism evidence="6 8">
    <name type="scientific">Adineta steineri</name>
    <dbReference type="NCBI Taxonomy" id="433720"/>
    <lineage>
        <taxon>Eukaryota</taxon>
        <taxon>Metazoa</taxon>
        <taxon>Spiralia</taxon>
        <taxon>Gnathifera</taxon>
        <taxon>Rotifera</taxon>
        <taxon>Eurotatoria</taxon>
        <taxon>Bdelloidea</taxon>
        <taxon>Adinetida</taxon>
        <taxon>Adinetidae</taxon>
        <taxon>Adineta</taxon>
    </lineage>
</organism>
<dbReference type="Gene3D" id="2.130.10.10">
    <property type="entry name" value="YVTN repeat-like/Quinoprotein amine dehydrogenase"/>
    <property type="match status" value="2"/>
</dbReference>
<feature type="domain" description="Pyrrolo-quinoline quinone repeat" evidence="5">
    <location>
        <begin position="60"/>
        <end position="301"/>
    </location>
</feature>
<dbReference type="EMBL" id="CAJOBB010003901">
    <property type="protein sequence ID" value="CAF4064411.1"/>
    <property type="molecule type" value="Genomic_DNA"/>
</dbReference>
<dbReference type="PANTHER" id="PTHR32303">
    <property type="entry name" value="QUINOPROTEIN ALCOHOL DEHYDROGENASE (CYTOCHROME C)"/>
    <property type="match status" value="1"/>
</dbReference>
<evidence type="ECO:0000256" key="4">
    <source>
        <dbReference type="SAM" id="SignalP"/>
    </source>
</evidence>
<protein>
    <recommendedName>
        <fullName evidence="5">Pyrrolo-quinoline quinone repeat domain-containing protein</fullName>
    </recommendedName>
</protein>
<reference evidence="6" key="1">
    <citation type="submission" date="2021-02" db="EMBL/GenBank/DDBJ databases">
        <authorList>
            <person name="Nowell W R."/>
        </authorList>
    </citation>
    <scope>NUCLEOTIDE SEQUENCE</scope>
</reference>
<proteinExistence type="inferred from homology"/>
<dbReference type="EMBL" id="CAJNOE010000058">
    <property type="protein sequence ID" value="CAF0831026.1"/>
    <property type="molecule type" value="Genomic_DNA"/>
</dbReference>
<evidence type="ECO:0000313" key="6">
    <source>
        <dbReference type="EMBL" id="CAF0831026.1"/>
    </source>
</evidence>
<evidence type="ECO:0000313" key="7">
    <source>
        <dbReference type="EMBL" id="CAF4064411.1"/>
    </source>
</evidence>
<dbReference type="SUPFAM" id="SSF50998">
    <property type="entry name" value="Quinoprotein alcohol dehydrogenase-like"/>
    <property type="match status" value="1"/>
</dbReference>
<dbReference type="InterPro" id="IPR015943">
    <property type="entry name" value="WD40/YVTN_repeat-like_dom_sf"/>
</dbReference>
<keyword evidence="4" id="KW-0732">Signal</keyword>
<dbReference type="Proteomes" id="UP000663860">
    <property type="component" value="Unassembled WGS sequence"/>
</dbReference>
<dbReference type="GO" id="GO:0016491">
    <property type="term" value="F:oxidoreductase activity"/>
    <property type="evidence" value="ECO:0007669"/>
    <property type="project" value="UniProtKB-KW"/>
</dbReference>
<evidence type="ECO:0000259" key="5">
    <source>
        <dbReference type="Pfam" id="PF01011"/>
    </source>
</evidence>
<accession>A0A813V3D0</accession>
<dbReference type="InterPro" id="IPR002372">
    <property type="entry name" value="PQQ_rpt_dom"/>
</dbReference>
<evidence type="ECO:0000313" key="8">
    <source>
        <dbReference type="Proteomes" id="UP000663860"/>
    </source>
</evidence>
<evidence type="ECO:0000256" key="1">
    <source>
        <dbReference type="ARBA" id="ARBA00001931"/>
    </source>
</evidence>